<name>A0A1A8PA38_9TELE</name>
<gene>
    <name evidence="2" type="primary">Nfu_g_1_003718</name>
</gene>
<evidence type="ECO:0000256" key="1">
    <source>
        <dbReference type="SAM" id="Phobius"/>
    </source>
</evidence>
<keyword evidence="1" id="KW-1133">Transmembrane helix</keyword>
<organism evidence="2">
    <name type="scientific">Nothobranchius rachovii</name>
    <name type="common">bluefin notho</name>
    <dbReference type="NCBI Taxonomy" id="451742"/>
    <lineage>
        <taxon>Eukaryota</taxon>
        <taxon>Metazoa</taxon>
        <taxon>Chordata</taxon>
        <taxon>Craniata</taxon>
        <taxon>Vertebrata</taxon>
        <taxon>Euteleostomi</taxon>
        <taxon>Actinopterygii</taxon>
        <taxon>Neopterygii</taxon>
        <taxon>Teleostei</taxon>
        <taxon>Neoteleostei</taxon>
        <taxon>Acanthomorphata</taxon>
        <taxon>Ovalentaria</taxon>
        <taxon>Atherinomorphae</taxon>
        <taxon>Cyprinodontiformes</taxon>
        <taxon>Nothobranchiidae</taxon>
        <taxon>Nothobranchius</taxon>
    </lineage>
</organism>
<dbReference type="EMBL" id="HAEI01001842">
    <property type="protein sequence ID" value="SBR77867.1"/>
    <property type="molecule type" value="Transcribed_RNA"/>
</dbReference>
<feature type="non-terminal residue" evidence="2">
    <location>
        <position position="1"/>
    </location>
</feature>
<dbReference type="AlphaFoldDB" id="A0A1A8PA38"/>
<evidence type="ECO:0000313" key="2">
    <source>
        <dbReference type="EMBL" id="SBR77867.1"/>
    </source>
</evidence>
<feature type="transmembrane region" description="Helical" evidence="1">
    <location>
        <begin position="33"/>
        <end position="54"/>
    </location>
</feature>
<feature type="non-terminal residue" evidence="2">
    <location>
        <position position="77"/>
    </location>
</feature>
<reference evidence="2" key="2">
    <citation type="submission" date="2016-06" db="EMBL/GenBank/DDBJ databases">
        <title>The genome of a short-lived fish provides insights into sex chromosome evolution and the genetic control of aging.</title>
        <authorList>
            <person name="Reichwald K."/>
            <person name="Felder M."/>
            <person name="Petzold A."/>
            <person name="Koch P."/>
            <person name="Groth M."/>
            <person name="Platzer M."/>
        </authorList>
    </citation>
    <scope>NUCLEOTIDE SEQUENCE</scope>
    <source>
        <tissue evidence="2">Brain</tissue>
    </source>
</reference>
<keyword evidence="1" id="KW-0472">Membrane</keyword>
<reference evidence="2" key="1">
    <citation type="submission" date="2016-05" db="EMBL/GenBank/DDBJ databases">
        <authorList>
            <person name="Lavstsen T."/>
            <person name="Jespersen J.S."/>
        </authorList>
    </citation>
    <scope>NUCLEOTIDE SEQUENCE</scope>
    <source>
        <tissue evidence="2">Brain</tissue>
    </source>
</reference>
<protein>
    <submittedName>
        <fullName evidence="2">Uncharacterized protein</fullName>
    </submittedName>
</protein>
<accession>A0A1A8PA38</accession>
<sequence>SYLCPCVCPPHIVLRLLLECCCFDGDDHHRGSFSGFLICIYCILILFVIFYCAYEVNCDFDLERRHTKTTSFMLSTA</sequence>
<keyword evidence="1" id="KW-0812">Transmembrane</keyword>
<proteinExistence type="predicted"/>